<dbReference type="InterPro" id="IPR007307">
    <property type="entry name" value="Ltv1"/>
</dbReference>
<proteinExistence type="predicted"/>
<name>A0A921RVF3_SORBI</name>
<dbReference type="GO" id="GO:0042274">
    <property type="term" value="P:ribosomal small subunit biogenesis"/>
    <property type="evidence" value="ECO:0007669"/>
    <property type="project" value="InterPro"/>
</dbReference>
<protein>
    <submittedName>
        <fullName evidence="2">Uncharacterized protein</fullName>
    </submittedName>
</protein>
<dbReference type="AlphaFoldDB" id="A0A921RVF3"/>
<organism evidence="2 3">
    <name type="scientific">Sorghum bicolor</name>
    <name type="common">Sorghum</name>
    <name type="synonym">Sorghum vulgare</name>
    <dbReference type="NCBI Taxonomy" id="4558"/>
    <lineage>
        <taxon>Eukaryota</taxon>
        <taxon>Viridiplantae</taxon>
        <taxon>Streptophyta</taxon>
        <taxon>Embryophyta</taxon>
        <taxon>Tracheophyta</taxon>
        <taxon>Spermatophyta</taxon>
        <taxon>Magnoliopsida</taxon>
        <taxon>Liliopsida</taxon>
        <taxon>Poales</taxon>
        <taxon>Poaceae</taxon>
        <taxon>PACMAD clade</taxon>
        <taxon>Panicoideae</taxon>
        <taxon>Andropogonodae</taxon>
        <taxon>Andropogoneae</taxon>
        <taxon>Sorghinae</taxon>
        <taxon>Sorghum</taxon>
    </lineage>
</organism>
<dbReference type="PANTHER" id="PTHR21531:SF1">
    <property type="entry name" value="LOW TEMPERATURE VIABILITY PROTEIN"/>
    <property type="match status" value="1"/>
</dbReference>
<gene>
    <name evidence="2" type="ORF">BDA96_02G407800</name>
</gene>
<comment type="caution">
    <text evidence="2">The sequence shown here is derived from an EMBL/GenBank/DDBJ whole genome shotgun (WGS) entry which is preliminary data.</text>
</comment>
<dbReference type="Proteomes" id="UP000807115">
    <property type="component" value="Chromosome 2"/>
</dbReference>
<evidence type="ECO:0000313" key="3">
    <source>
        <dbReference type="Proteomes" id="UP000807115"/>
    </source>
</evidence>
<dbReference type="KEGG" id="sbi:8079378"/>
<dbReference type="Gramene" id="EER97589">
    <property type="protein sequence ID" value="EER97589"/>
    <property type="gene ID" value="SORBI_3002G388200"/>
</dbReference>
<dbReference type="Gramene" id="EER99764">
    <property type="protein sequence ID" value="EER99764"/>
    <property type="gene ID" value="SORBI_3002G388200"/>
</dbReference>
<evidence type="ECO:0000256" key="1">
    <source>
        <dbReference type="SAM" id="MobiDB-lite"/>
    </source>
</evidence>
<accession>A0A921RVF3</accession>
<dbReference type="OrthoDB" id="693374at2759"/>
<reference evidence="2" key="2">
    <citation type="submission" date="2020-10" db="EMBL/GenBank/DDBJ databases">
        <authorList>
            <person name="Cooper E.A."/>
            <person name="Brenton Z.W."/>
            <person name="Flinn B.S."/>
            <person name="Jenkins J."/>
            <person name="Shu S."/>
            <person name="Flowers D."/>
            <person name="Luo F."/>
            <person name="Wang Y."/>
            <person name="Xia P."/>
            <person name="Barry K."/>
            <person name="Daum C."/>
            <person name="Lipzen A."/>
            <person name="Yoshinaga Y."/>
            <person name="Schmutz J."/>
            <person name="Saski C."/>
            <person name="Vermerris W."/>
            <person name="Kresovich S."/>
        </authorList>
    </citation>
    <scope>NUCLEOTIDE SEQUENCE</scope>
</reference>
<sequence length="393" mass="42357">MGRGRNRKPRNFATFRLCPRPGVADASDRVFVRVDDNPYSVPGFADDEGHSSSTAVGADGGEPAASSSASVDDDGAPLPEHVRREILELGLPDDGYDYLTHLRELRPSLSSTGGGGSSAVFLPSRRPARSGPCVDVKAYDFTRTPLGSGKVAVVTASRAEEAIDLDVARLLDGRDSPAVESGDEDLEEDFVILANEPDEELIEEESAAGGKEKALQLPRKQFDSLAFEEYADSGDDCHVQDAKHELSQDVTNKLKSPHSENFDADKNCWAAAAQYVAHGILESEEQIDTSSNAMPECVGYAGTYEVSEEEQVILAPESSEGSAVMYSTTTVSGSYLDVKMQFPKLSPGETSMKKSIIRKGIEKLPTAYLPQRNTLSGQKLGPYKEPKEEGTES</sequence>
<dbReference type="OMA" id="NAMPECV"/>
<dbReference type="EMBL" id="CM027681">
    <property type="protein sequence ID" value="KAG0545976.1"/>
    <property type="molecule type" value="Genomic_DNA"/>
</dbReference>
<evidence type="ECO:0000313" key="2">
    <source>
        <dbReference type="EMBL" id="KAG0545977.1"/>
    </source>
</evidence>
<feature type="region of interest" description="Disordered" evidence="1">
    <location>
        <begin position="368"/>
        <end position="393"/>
    </location>
</feature>
<dbReference type="EMBL" id="CM027681">
    <property type="protein sequence ID" value="KAG0545977.1"/>
    <property type="molecule type" value="Genomic_DNA"/>
</dbReference>
<dbReference type="PANTHER" id="PTHR21531">
    <property type="entry name" value="LOW-TEMPERATURE VIABILITY PROTEIN LTV1-RELATED"/>
    <property type="match status" value="1"/>
</dbReference>
<reference evidence="2" key="1">
    <citation type="journal article" date="2019" name="BMC Genomics">
        <title>A new reference genome for Sorghum bicolor reveals high levels of sequence similarity between sweet and grain genotypes: implications for the genetics of sugar metabolism.</title>
        <authorList>
            <person name="Cooper E.A."/>
            <person name="Brenton Z.W."/>
            <person name="Flinn B.S."/>
            <person name="Jenkins J."/>
            <person name="Shu S."/>
            <person name="Flowers D."/>
            <person name="Luo F."/>
            <person name="Wang Y."/>
            <person name="Xia P."/>
            <person name="Barry K."/>
            <person name="Daum C."/>
            <person name="Lipzen A."/>
            <person name="Yoshinaga Y."/>
            <person name="Schmutz J."/>
            <person name="Saski C."/>
            <person name="Vermerris W."/>
            <person name="Kresovich S."/>
        </authorList>
    </citation>
    <scope>NUCLEOTIDE SEQUENCE</scope>
</reference>
<feature type="region of interest" description="Disordered" evidence="1">
    <location>
        <begin position="37"/>
        <end position="77"/>
    </location>
</feature>
<feature type="compositionally biased region" description="Basic and acidic residues" evidence="1">
    <location>
        <begin position="382"/>
        <end position="393"/>
    </location>
</feature>